<keyword evidence="6" id="KW-1185">Reference proteome</keyword>
<dbReference type="InterPro" id="IPR001173">
    <property type="entry name" value="Glyco_trans_2-like"/>
</dbReference>
<comment type="similarity">
    <text evidence="1">Belongs to the glycosyltransferase 2 family.</text>
</comment>
<feature type="domain" description="Glycosyltransferase 2-like" evidence="4">
    <location>
        <begin position="173"/>
        <end position="285"/>
    </location>
</feature>
<dbReference type="InterPro" id="IPR050834">
    <property type="entry name" value="Glycosyltransf_2"/>
</dbReference>
<evidence type="ECO:0000313" key="5">
    <source>
        <dbReference type="EMBL" id="GIF02948.1"/>
    </source>
</evidence>
<gene>
    <name evidence="5" type="ORF">Asi03nite_04860</name>
</gene>
<evidence type="ECO:0000256" key="3">
    <source>
        <dbReference type="ARBA" id="ARBA00022679"/>
    </source>
</evidence>
<dbReference type="PANTHER" id="PTHR43685:SF5">
    <property type="entry name" value="GLYCOSYLTRANSFERASE EPSE-RELATED"/>
    <property type="match status" value="1"/>
</dbReference>
<reference evidence="5" key="1">
    <citation type="submission" date="2021-01" db="EMBL/GenBank/DDBJ databases">
        <title>Whole genome shotgun sequence of Actinoplanes siamensis NBRC 109076.</title>
        <authorList>
            <person name="Komaki H."/>
            <person name="Tamura T."/>
        </authorList>
    </citation>
    <scope>NUCLEOTIDE SEQUENCE</scope>
    <source>
        <strain evidence="5">NBRC 109076</strain>
    </source>
</reference>
<dbReference type="RefSeq" id="WP_203676693.1">
    <property type="nucleotide sequence ID" value="NZ_BOMW01000006.1"/>
</dbReference>
<protein>
    <recommendedName>
        <fullName evidence="4">Glycosyltransferase 2-like domain-containing protein</fullName>
    </recommendedName>
</protein>
<proteinExistence type="inferred from homology"/>
<dbReference type="CDD" id="cd00761">
    <property type="entry name" value="Glyco_tranf_GTA_type"/>
    <property type="match status" value="1"/>
</dbReference>
<dbReference type="EMBL" id="BOMW01000006">
    <property type="protein sequence ID" value="GIF02948.1"/>
    <property type="molecule type" value="Genomic_DNA"/>
</dbReference>
<dbReference type="Proteomes" id="UP000629619">
    <property type="component" value="Unassembled WGS sequence"/>
</dbReference>
<dbReference type="InterPro" id="IPR029044">
    <property type="entry name" value="Nucleotide-diphossugar_trans"/>
</dbReference>
<keyword evidence="3" id="KW-0808">Transferase</keyword>
<dbReference type="PANTHER" id="PTHR43685">
    <property type="entry name" value="GLYCOSYLTRANSFERASE"/>
    <property type="match status" value="1"/>
</dbReference>
<dbReference type="GO" id="GO:0016757">
    <property type="term" value="F:glycosyltransferase activity"/>
    <property type="evidence" value="ECO:0007669"/>
    <property type="project" value="UniProtKB-KW"/>
</dbReference>
<accession>A0A919KB78</accession>
<dbReference type="AlphaFoldDB" id="A0A919KB78"/>
<evidence type="ECO:0000259" key="4">
    <source>
        <dbReference type="Pfam" id="PF00535"/>
    </source>
</evidence>
<keyword evidence="2" id="KW-0328">Glycosyltransferase</keyword>
<sequence>MYGVENVAAAVRNRAVGLRDELARAATGRPCTLAELLAAARAGERPWVADAEALAVLAQIIALQDVLPADRDDALTLFGLLGARSVPRRQRAVYAQLAGSVRMPVDRRVRWEIATDLANPFRARGRPRALWLRMFRVGLPAPVLGLDRRTDVPPFDRLRTSRVAPVDRPELITVVVTAHRPGEGLITAVRSLLAQSWRNLEILVVDDASPPEFDGILERTGALDPRVRVLRQAVNQGTYVARNAGLDAATGDFVTFQDSDDWSHPRRLELQVMPLLTDPAVVASTSDGRRVTEDLLLVRLGRRGGKLNPSALMFRREAVLETVGYLDVVRKGGDSEYIERIAAAFGARAVRHLPTHLALIRLSGGSLSRAEIRPYWIHPARAVYRSGYVAWHRRIAAGEVAAFRPRDGADRPFPAPTHLLRSASDQQPTELYDVLVAADWRFHEETQRSALAEIEALLRRGLRVAILHLEDWRRPARKRLPVHHTAQDLVNAGRLGQVALTDPVRCGVLLVRQAAVLRYPPGERVRISPRTVLVLLDEAPQGVVDAGVFGVPPLWCPQSAEIRALFPDLPLTDFDLPMVAVAGPSVSRRAPIPAIPVVGAEVTDRRQLRGLTGADVRLRLADGVRLPRQPADRLVYRAAEVAPLEFLGQLDFYLDLSASRRSVLDATAMGCIVLAPDEAAEAMRRYQADPALVAERRRQDLTALRKAHDPDRFAVTLGELCR</sequence>
<name>A0A919KB78_9ACTN</name>
<dbReference type="SUPFAM" id="SSF53448">
    <property type="entry name" value="Nucleotide-diphospho-sugar transferases"/>
    <property type="match status" value="1"/>
</dbReference>
<dbReference type="Pfam" id="PF00535">
    <property type="entry name" value="Glycos_transf_2"/>
    <property type="match status" value="1"/>
</dbReference>
<evidence type="ECO:0000313" key="6">
    <source>
        <dbReference type="Proteomes" id="UP000629619"/>
    </source>
</evidence>
<organism evidence="5 6">
    <name type="scientific">Actinoplanes siamensis</name>
    <dbReference type="NCBI Taxonomy" id="1223317"/>
    <lineage>
        <taxon>Bacteria</taxon>
        <taxon>Bacillati</taxon>
        <taxon>Actinomycetota</taxon>
        <taxon>Actinomycetes</taxon>
        <taxon>Micromonosporales</taxon>
        <taxon>Micromonosporaceae</taxon>
        <taxon>Actinoplanes</taxon>
    </lineage>
</organism>
<dbReference type="Gene3D" id="3.90.550.10">
    <property type="entry name" value="Spore Coat Polysaccharide Biosynthesis Protein SpsA, Chain A"/>
    <property type="match status" value="1"/>
</dbReference>
<evidence type="ECO:0000256" key="2">
    <source>
        <dbReference type="ARBA" id="ARBA00022676"/>
    </source>
</evidence>
<comment type="caution">
    <text evidence="5">The sequence shown here is derived from an EMBL/GenBank/DDBJ whole genome shotgun (WGS) entry which is preliminary data.</text>
</comment>
<evidence type="ECO:0000256" key="1">
    <source>
        <dbReference type="ARBA" id="ARBA00006739"/>
    </source>
</evidence>